<keyword evidence="7" id="KW-1185">Reference proteome</keyword>
<dbReference type="InterPro" id="IPR027417">
    <property type="entry name" value="P-loop_NTPase"/>
</dbReference>
<dbReference type="PANTHER" id="PTHR11361">
    <property type="entry name" value="DNA MISMATCH REPAIR PROTEIN MUTS FAMILY MEMBER"/>
    <property type="match status" value="1"/>
</dbReference>
<dbReference type="GO" id="GO:0030983">
    <property type="term" value="F:mismatched DNA binding"/>
    <property type="evidence" value="ECO:0007669"/>
    <property type="project" value="InterPro"/>
</dbReference>
<dbReference type="GeneID" id="25273901"/>
<evidence type="ECO:0000256" key="4">
    <source>
        <dbReference type="SAM" id="MobiDB-lite"/>
    </source>
</evidence>
<protein>
    <recommendedName>
        <fullName evidence="5">DNA mismatch repair proteins mutS family domain-containing protein</fullName>
    </recommendedName>
</protein>
<gene>
    <name evidence="6" type="ORF">EAH_00058310</name>
</gene>
<name>U6GR23_EIMAC</name>
<evidence type="ECO:0000313" key="6">
    <source>
        <dbReference type="EMBL" id="CDI81034.1"/>
    </source>
</evidence>
<reference evidence="6" key="2">
    <citation type="submission" date="2013-10" db="EMBL/GenBank/DDBJ databases">
        <authorList>
            <person name="Aslett M."/>
        </authorList>
    </citation>
    <scope>NUCLEOTIDE SEQUENCE [LARGE SCALE GENOMIC DNA]</scope>
    <source>
        <strain evidence="6">Houghton</strain>
    </source>
</reference>
<feature type="compositionally biased region" description="Basic residues" evidence="4">
    <location>
        <begin position="164"/>
        <end position="175"/>
    </location>
</feature>
<dbReference type="AlphaFoldDB" id="U6GR23"/>
<dbReference type="PANTHER" id="PTHR11361:SF34">
    <property type="entry name" value="DNA MISMATCH REPAIR PROTEIN MSH1, MITOCHONDRIAL"/>
    <property type="match status" value="1"/>
</dbReference>
<evidence type="ECO:0000256" key="3">
    <source>
        <dbReference type="ARBA" id="ARBA00023125"/>
    </source>
</evidence>
<evidence type="ECO:0000259" key="5">
    <source>
        <dbReference type="SMART" id="SM00534"/>
    </source>
</evidence>
<dbReference type="GO" id="GO:0005524">
    <property type="term" value="F:ATP binding"/>
    <property type="evidence" value="ECO:0007669"/>
    <property type="project" value="UniProtKB-KW"/>
</dbReference>
<dbReference type="InterPro" id="IPR045076">
    <property type="entry name" value="MutS"/>
</dbReference>
<evidence type="ECO:0000256" key="2">
    <source>
        <dbReference type="ARBA" id="ARBA00022840"/>
    </source>
</evidence>
<dbReference type="Proteomes" id="UP000018050">
    <property type="component" value="Unassembled WGS sequence"/>
</dbReference>
<dbReference type="Pfam" id="PF00488">
    <property type="entry name" value="MutS_V"/>
    <property type="match status" value="1"/>
</dbReference>
<keyword evidence="1" id="KW-0547">Nucleotide-binding</keyword>
<dbReference type="Gene3D" id="3.40.50.300">
    <property type="entry name" value="P-loop containing nucleotide triphosphate hydrolases"/>
    <property type="match status" value="1"/>
</dbReference>
<evidence type="ECO:0000313" key="7">
    <source>
        <dbReference type="Proteomes" id="UP000018050"/>
    </source>
</evidence>
<dbReference type="SMART" id="SM00534">
    <property type="entry name" value="MUTSac"/>
    <property type="match status" value="1"/>
</dbReference>
<sequence>MVSIEAQCSAYGKHFSVATSQAPKVGSLVQEFTELKRRGDQVHANVTAKKLEEDVVVLQLPVLEGLKAFIDFLMALALWREDKNNGVLLMGPNGSGKSSYLRTLGLMHVLAQMGSLVPAISAEMRLTNSIHVCSPSLLKGSNHEECTQLIDAVRAATAKDRKYQNNKHRRSKNRNNRCSLEENKDEANDASLILIDEIFRSVPHAEGFSVCWAINQLPLADHYKCFLSAAGENGLTPLFKIAKNSEGKQQKTTTQKMSVYWNGTEAEAAQMAYGVLGSKGKLNKIIVEEAEAFIAEADGALMPHAQCLQTVEITRCENSSKPSALLSKHKCTLLRSGAYEIIHLLENAVSSFSIHSTTDSRNSSNTSSSNNSHRRFLRLLEEAQRVIEVVCVETDA</sequence>
<dbReference type="EMBL" id="HG671454">
    <property type="protein sequence ID" value="CDI81034.1"/>
    <property type="molecule type" value="Genomic_DNA"/>
</dbReference>
<dbReference type="OrthoDB" id="121051at2759"/>
<keyword evidence="2" id="KW-0067">ATP-binding</keyword>
<keyword evidence="3" id="KW-0238">DNA-binding</keyword>
<dbReference type="GO" id="GO:0006298">
    <property type="term" value="P:mismatch repair"/>
    <property type="evidence" value="ECO:0007669"/>
    <property type="project" value="InterPro"/>
</dbReference>
<dbReference type="VEuPathDB" id="ToxoDB:EAH_00058310"/>
<dbReference type="SUPFAM" id="SSF52540">
    <property type="entry name" value="P-loop containing nucleoside triphosphate hydrolases"/>
    <property type="match status" value="1"/>
</dbReference>
<dbReference type="GO" id="GO:0140664">
    <property type="term" value="F:ATP-dependent DNA damage sensor activity"/>
    <property type="evidence" value="ECO:0007669"/>
    <property type="project" value="InterPro"/>
</dbReference>
<feature type="region of interest" description="Disordered" evidence="4">
    <location>
        <begin position="161"/>
        <end position="182"/>
    </location>
</feature>
<dbReference type="InterPro" id="IPR000432">
    <property type="entry name" value="DNA_mismatch_repair_MutS_C"/>
</dbReference>
<accession>U6GR23</accession>
<dbReference type="RefSeq" id="XP_013249117.1">
    <property type="nucleotide sequence ID" value="XM_013393663.1"/>
</dbReference>
<reference evidence="6" key="1">
    <citation type="submission" date="2013-10" db="EMBL/GenBank/DDBJ databases">
        <title>Genomic analysis of the causative agents of coccidiosis in chickens.</title>
        <authorList>
            <person name="Reid A.J."/>
            <person name="Blake D."/>
            <person name="Billington K."/>
            <person name="Browne H."/>
            <person name="Dunn M."/>
            <person name="Hung S."/>
            <person name="Kawahara F."/>
            <person name="Miranda-Saavedra D."/>
            <person name="Mourier T."/>
            <person name="Nagra H."/>
            <person name="Otto T.D."/>
            <person name="Rawlings N."/>
            <person name="Sanchez A."/>
            <person name="Sanders M."/>
            <person name="Subramaniam C."/>
            <person name="Tay Y."/>
            <person name="Dear P."/>
            <person name="Doerig C."/>
            <person name="Gruber A."/>
            <person name="Parkinson J."/>
            <person name="Shirley M."/>
            <person name="Wan K.L."/>
            <person name="Berriman M."/>
            <person name="Tomley F."/>
            <person name="Pain A."/>
        </authorList>
    </citation>
    <scope>NUCLEOTIDE SEQUENCE [LARGE SCALE GENOMIC DNA]</scope>
    <source>
        <strain evidence="6">Houghton</strain>
    </source>
</reference>
<proteinExistence type="predicted"/>
<feature type="domain" description="DNA mismatch repair proteins mutS family" evidence="5">
    <location>
        <begin position="84"/>
        <end position="295"/>
    </location>
</feature>
<evidence type="ECO:0000256" key="1">
    <source>
        <dbReference type="ARBA" id="ARBA00022741"/>
    </source>
</evidence>
<organism evidence="6 7">
    <name type="scientific">Eimeria acervulina</name>
    <name type="common">Coccidian parasite</name>
    <dbReference type="NCBI Taxonomy" id="5801"/>
    <lineage>
        <taxon>Eukaryota</taxon>
        <taxon>Sar</taxon>
        <taxon>Alveolata</taxon>
        <taxon>Apicomplexa</taxon>
        <taxon>Conoidasida</taxon>
        <taxon>Coccidia</taxon>
        <taxon>Eucoccidiorida</taxon>
        <taxon>Eimeriorina</taxon>
        <taxon>Eimeriidae</taxon>
        <taxon>Eimeria</taxon>
    </lineage>
</organism>